<evidence type="ECO:0000259" key="10">
    <source>
        <dbReference type="PROSITE" id="PS52029"/>
    </source>
</evidence>
<comment type="similarity">
    <text evidence="2">Belongs to the YkuD family.</text>
</comment>
<evidence type="ECO:0000256" key="2">
    <source>
        <dbReference type="ARBA" id="ARBA00005992"/>
    </source>
</evidence>
<dbReference type="UniPathway" id="UPA00219"/>
<dbReference type="RefSeq" id="WP_163284767.1">
    <property type="nucleotide sequence ID" value="NZ_JAAGVY010000011.1"/>
</dbReference>
<keyword evidence="12" id="KW-1185">Reference proteome</keyword>
<dbReference type="EMBL" id="JAAGVY010000011">
    <property type="protein sequence ID" value="NEN23486.1"/>
    <property type="molecule type" value="Genomic_DNA"/>
</dbReference>
<proteinExistence type="inferred from homology"/>
<gene>
    <name evidence="11" type="ORF">G3O08_08225</name>
</gene>
<dbReference type="PANTHER" id="PTHR30582">
    <property type="entry name" value="L,D-TRANSPEPTIDASE"/>
    <property type="match status" value="1"/>
</dbReference>
<dbReference type="Gene3D" id="2.40.440.10">
    <property type="entry name" value="L,D-transpeptidase catalytic domain-like"/>
    <property type="match status" value="1"/>
</dbReference>
<evidence type="ECO:0000313" key="11">
    <source>
        <dbReference type="EMBL" id="NEN23486.1"/>
    </source>
</evidence>
<dbReference type="InterPro" id="IPR038063">
    <property type="entry name" value="Transpep_catalytic_dom"/>
</dbReference>
<protein>
    <submittedName>
        <fullName evidence="11">L,D-transpeptidase</fullName>
    </submittedName>
</protein>
<dbReference type="GO" id="GO:0016757">
    <property type="term" value="F:glycosyltransferase activity"/>
    <property type="evidence" value="ECO:0007669"/>
    <property type="project" value="UniProtKB-KW"/>
</dbReference>
<organism evidence="11 12">
    <name type="scientific">Cryomorpha ignava</name>
    <dbReference type="NCBI Taxonomy" id="101383"/>
    <lineage>
        <taxon>Bacteria</taxon>
        <taxon>Pseudomonadati</taxon>
        <taxon>Bacteroidota</taxon>
        <taxon>Flavobacteriia</taxon>
        <taxon>Flavobacteriales</taxon>
        <taxon>Cryomorphaceae</taxon>
        <taxon>Cryomorpha</taxon>
    </lineage>
</organism>
<evidence type="ECO:0000256" key="4">
    <source>
        <dbReference type="ARBA" id="ARBA00022679"/>
    </source>
</evidence>
<dbReference type="PROSITE" id="PS52029">
    <property type="entry name" value="LD_TPASE"/>
    <property type="match status" value="1"/>
</dbReference>
<dbReference type="Proteomes" id="UP000486602">
    <property type="component" value="Unassembled WGS sequence"/>
</dbReference>
<keyword evidence="5" id="KW-0378">Hydrolase</keyword>
<evidence type="ECO:0000256" key="5">
    <source>
        <dbReference type="ARBA" id="ARBA00022801"/>
    </source>
</evidence>
<feature type="domain" description="L,D-TPase catalytic" evidence="10">
    <location>
        <begin position="50"/>
        <end position="206"/>
    </location>
</feature>
<evidence type="ECO:0000256" key="7">
    <source>
        <dbReference type="ARBA" id="ARBA00022984"/>
    </source>
</evidence>
<keyword evidence="7 9" id="KW-0573">Peptidoglycan synthesis</keyword>
<evidence type="ECO:0000256" key="8">
    <source>
        <dbReference type="ARBA" id="ARBA00023316"/>
    </source>
</evidence>
<evidence type="ECO:0000256" key="9">
    <source>
        <dbReference type="PROSITE-ProRule" id="PRU01373"/>
    </source>
</evidence>
<dbReference type="GO" id="GO:0008360">
    <property type="term" value="P:regulation of cell shape"/>
    <property type="evidence" value="ECO:0007669"/>
    <property type="project" value="UniProtKB-UniRule"/>
</dbReference>
<dbReference type="InterPro" id="IPR005490">
    <property type="entry name" value="LD_TPept_cat_dom"/>
</dbReference>
<evidence type="ECO:0000256" key="1">
    <source>
        <dbReference type="ARBA" id="ARBA00004752"/>
    </source>
</evidence>
<evidence type="ECO:0000313" key="12">
    <source>
        <dbReference type="Proteomes" id="UP000486602"/>
    </source>
</evidence>
<evidence type="ECO:0000256" key="6">
    <source>
        <dbReference type="ARBA" id="ARBA00022960"/>
    </source>
</evidence>
<feature type="active site" description="Nucleophile" evidence="9">
    <location>
        <position position="182"/>
    </location>
</feature>
<comment type="caution">
    <text evidence="11">The sequence shown here is derived from an EMBL/GenBank/DDBJ whole genome shotgun (WGS) entry which is preliminary data.</text>
</comment>
<accession>A0A7K3WPL8</accession>
<dbReference type="AlphaFoldDB" id="A0A7K3WPL8"/>
<dbReference type="SUPFAM" id="SSF141523">
    <property type="entry name" value="L,D-transpeptidase catalytic domain-like"/>
    <property type="match status" value="1"/>
</dbReference>
<dbReference type="GO" id="GO:0018104">
    <property type="term" value="P:peptidoglycan-protein cross-linking"/>
    <property type="evidence" value="ECO:0007669"/>
    <property type="project" value="TreeGrafter"/>
</dbReference>
<feature type="active site" description="Proton donor/acceptor" evidence="9">
    <location>
        <position position="166"/>
    </location>
</feature>
<dbReference type="GO" id="GO:0005576">
    <property type="term" value="C:extracellular region"/>
    <property type="evidence" value="ECO:0007669"/>
    <property type="project" value="TreeGrafter"/>
</dbReference>
<evidence type="ECO:0000256" key="3">
    <source>
        <dbReference type="ARBA" id="ARBA00022676"/>
    </source>
</evidence>
<dbReference type="GO" id="GO:0071555">
    <property type="term" value="P:cell wall organization"/>
    <property type="evidence" value="ECO:0007669"/>
    <property type="project" value="UniProtKB-UniRule"/>
</dbReference>
<dbReference type="CDD" id="cd16913">
    <property type="entry name" value="YkuD_like"/>
    <property type="match status" value="1"/>
</dbReference>
<keyword evidence="4" id="KW-0808">Transferase</keyword>
<sequence>MKKIVFLIALTILLPGLSSGYKTSVSHPDPMVSFLKEYLDIKYNGARFNKFIYVAAKRQRLYLICNDTIVKTFIISTGEKGIGNLSGSFQTPEGLHKIAEKVGDDLPINTVIKSKIATSEQATPILEAKSNNRDLITTRVLHLKGLEDGVNAGDNKDSYSRGIFIHGTHEEGLLGMAASKGCIRMSNKDVIELFDSVEVGTFVIILNN</sequence>
<keyword evidence="6 9" id="KW-0133">Cell shape</keyword>
<keyword evidence="3" id="KW-0328">Glycosyltransferase</keyword>
<name>A0A7K3WPL8_9FLAO</name>
<reference evidence="11 12" key="1">
    <citation type="submission" date="2020-02" db="EMBL/GenBank/DDBJ databases">
        <title>Out from the shadows clarifying the taxonomy of the family Cryomorphaceae and related taxa by utilizing the GTDB taxonomic framework.</title>
        <authorList>
            <person name="Bowman J.P."/>
        </authorList>
    </citation>
    <scope>NUCLEOTIDE SEQUENCE [LARGE SCALE GENOMIC DNA]</scope>
    <source>
        <strain evidence="11 12">QSSC 1-22</strain>
    </source>
</reference>
<dbReference type="InterPro" id="IPR050979">
    <property type="entry name" value="LD-transpeptidase"/>
</dbReference>
<dbReference type="GO" id="GO:0071972">
    <property type="term" value="F:peptidoglycan L,D-transpeptidase activity"/>
    <property type="evidence" value="ECO:0007669"/>
    <property type="project" value="TreeGrafter"/>
</dbReference>
<dbReference type="PANTHER" id="PTHR30582:SF24">
    <property type="entry name" value="L,D-TRANSPEPTIDASE ERFK_SRFK-RELATED"/>
    <property type="match status" value="1"/>
</dbReference>
<dbReference type="Pfam" id="PF03734">
    <property type="entry name" value="YkuD"/>
    <property type="match status" value="1"/>
</dbReference>
<comment type="pathway">
    <text evidence="1 9">Cell wall biogenesis; peptidoglycan biosynthesis.</text>
</comment>
<keyword evidence="8 9" id="KW-0961">Cell wall biogenesis/degradation</keyword>